<keyword evidence="3 10" id="KW-0808">Transferase</keyword>
<comment type="subcellular location">
    <subcellularLocation>
        <location evidence="1">Membrane</location>
        <topology evidence="1">Multi-pass membrane protein</topology>
    </subcellularLocation>
</comment>
<keyword evidence="12" id="KW-1185">Reference proteome</keyword>
<evidence type="ECO:0000256" key="10">
    <source>
        <dbReference type="RuleBase" id="RU361115"/>
    </source>
</evidence>
<dbReference type="EMBL" id="WJQU01000004">
    <property type="protein sequence ID" value="KAJ6635923.1"/>
    <property type="molecule type" value="Genomic_DNA"/>
</dbReference>
<evidence type="ECO:0000256" key="2">
    <source>
        <dbReference type="ARBA" id="ARBA00022516"/>
    </source>
</evidence>
<evidence type="ECO:0000256" key="3">
    <source>
        <dbReference type="ARBA" id="ARBA00022679"/>
    </source>
</evidence>
<evidence type="ECO:0000256" key="1">
    <source>
        <dbReference type="ARBA" id="ARBA00004141"/>
    </source>
</evidence>
<keyword evidence="6 10" id="KW-1133">Transmembrane helix</keyword>
<dbReference type="PANTHER" id="PTHR11157:SF116">
    <property type="entry name" value="ELONGATION OF VERY LONG CHAIN FATTY ACIDS PROTEIN-RELATED"/>
    <property type="match status" value="1"/>
</dbReference>
<keyword evidence="4 10" id="KW-0812">Transmembrane</keyword>
<keyword evidence="2 10" id="KW-0444">Lipid biosynthesis</keyword>
<evidence type="ECO:0000256" key="7">
    <source>
        <dbReference type="ARBA" id="ARBA00023098"/>
    </source>
</evidence>
<dbReference type="GO" id="GO:0034626">
    <property type="term" value="P:fatty acid elongation, polyunsaturated fatty acid"/>
    <property type="evidence" value="ECO:0007669"/>
    <property type="project" value="TreeGrafter"/>
</dbReference>
<dbReference type="AlphaFoldDB" id="A0A9Q0RXJ6"/>
<feature type="transmembrane region" description="Helical" evidence="10">
    <location>
        <begin position="152"/>
        <end position="170"/>
    </location>
</feature>
<evidence type="ECO:0000313" key="12">
    <source>
        <dbReference type="Proteomes" id="UP001151699"/>
    </source>
</evidence>
<keyword evidence="8 10" id="KW-0472">Membrane</keyword>
<feature type="transmembrane region" description="Helical" evidence="10">
    <location>
        <begin position="214"/>
        <end position="233"/>
    </location>
</feature>
<keyword evidence="7 10" id="KW-0443">Lipid metabolism</keyword>
<evidence type="ECO:0000256" key="9">
    <source>
        <dbReference type="ARBA" id="ARBA00023160"/>
    </source>
</evidence>
<dbReference type="GO" id="GO:0009922">
    <property type="term" value="F:fatty acid elongase activity"/>
    <property type="evidence" value="ECO:0007669"/>
    <property type="project" value="UniProtKB-EC"/>
</dbReference>
<dbReference type="PANTHER" id="PTHR11157">
    <property type="entry name" value="FATTY ACID ACYL TRANSFERASE-RELATED"/>
    <property type="match status" value="1"/>
</dbReference>
<proteinExistence type="inferred from homology"/>
<feature type="transmembrane region" description="Helical" evidence="10">
    <location>
        <begin position="122"/>
        <end position="140"/>
    </location>
</feature>
<feature type="transmembrane region" description="Helical" evidence="10">
    <location>
        <begin position="70"/>
        <end position="90"/>
    </location>
</feature>
<feature type="transmembrane region" description="Helical" evidence="10">
    <location>
        <begin position="176"/>
        <end position="194"/>
    </location>
</feature>
<feature type="transmembrane region" description="Helical" evidence="10">
    <location>
        <begin position="239"/>
        <end position="261"/>
    </location>
</feature>
<dbReference type="InterPro" id="IPR030457">
    <property type="entry name" value="ELO_CS"/>
</dbReference>
<dbReference type="GO" id="GO:0005789">
    <property type="term" value="C:endoplasmic reticulum membrane"/>
    <property type="evidence" value="ECO:0007669"/>
    <property type="project" value="TreeGrafter"/>
</dbReference>
<comment type="caution">
    <text evidence="11">The sequence shown here is derived from an EMBL/GenBank/DDBJ whole genome shotgun (WGS) entry which is preliminary data.</text>
</comment>
<keyword evidence="9 10" id="KW-0275">Fatty acid biosynthesis</keyword>
<dbReference type="GO" id="GO:0030148">
    <property type="term" value="P:sphingolipid biosynthetic process"/>
    <property type="evidence" value="ECO:0007669"/>
    <property type="project" value="TreeGrafter"/>
</dbReference>
<reference evidence="11" key="1">
    <citation type="submission" date="2022-07" db="EMBL/GenBank/DDBJ databases">
        <authorList>
            <person name="Trinca V."/>
            <person name="Uliana J.V.C."/>
            <person name="Torres T.T."/>
            <person name="Ward R.J."/>
            <person name="Monesi N."/>
        </authorList>
    </citation>
    <scope>NUCLEOTIDE SEQUENCE</scope>
    <source>
        <strain evidence="11">HSMRA1968</strain>
        <tissue evidence="11">Whole embryos</tissue>
    </source>
</reference>
<comment type="catalytic activity">
    <reaction evidence="10">
        <text>a very-long-chain acyl-CoA + malonyl-CoA + H(+) = a very-long-chain 3-oxoacyl-CoA + CO2 + CoA</text>
        <dbReference type="Rhea" id="RHEA:32727"/>
        <dbReference type="ChEBI" id="CHEBI:15378"/>
        <dbReference type="ChEBI" id="CHEBI:16526"/>
        <dbReference type="ChEBI" id="CHEBI:57287"/>
        <dbReference type="ChEBI" id="CHEBI:57384"/>
        <dbReference type="ChEBI" id="CHEBI:90725"/>
        <dbReference type="ChEBI" id="CHEBI:90736"/>
        <dbReference type="EC" id="2.3.1.199"/>
    </reaction>
</comment>
<dbReference type="PROSITE" id="PS01188">
    <property type="entry name" value="ELO"/>
    <property type="match status" value="1"/>
</dbReference>
<dbReference type="GO" id="GO:0034625">
    <property type="term" value="P:fatty acid elongation, monounsaturated fatty acid"/>
    <property type="evidence" value="ECO:0007669"/>
    <property type="project" value="TreeGrafter"/>
</dbReference>
<dbReference type="Proteomes" id="UP001151699">
    <property type="component" value="Chromosome C"/>
</dbReference>
<keyword evidence="5 10" id="KW-0276">Fatty acid metabolism</keyword>
<organism evidence="11 12">
    <name type="scientific">Pseudolycoriella hygida</name>
    <dbReference type="NCBI Taxonomy" id="35572"/>
    <lineage>
        <taxon>Eukaryota</taxon>
        <taxon>Metazoa</taxon>
        <taxon>Ecdysozoa</taxon>
        <taxon>Arthropoda</taxon>
        <taxon>Hexapoda</taxon>
        <taxon>Insecta</taxon>
        <taxon>Pterygota</taxon>
        <taxon>Neoptera</taxon>
        <taxon>Endopterygota</taxon>
        <taxon>Diptera</taxon>
        <taxon>Nematocera</taxon>
        <taxon>Sciaroidea</taxon>
        <taxon>Sciaridae</taxon>
        <taxon>Pseudolycoriella</taxon>
    </lineage>
</organism>
<dbReference type="OrthoDB" id="434092at2759"/>
<dbReference type="GO" id="GO:0019367">
    <property type="term" value="P:fatty acid elongation, saturated fatty acid"/>
    <property type="evidence" value="ECO:0007669"/>
    <property type="project" value="TreeGrafter"/>
</dbReference>
<comment type="similarity">
    <text evidence="10">Belongs to the ELO family.</text>
</comment>
<dbReference type="GO" id="GO:0042761">
    <property type="term" value="P:very long-chain fatty acid biosynthetic process"/>
    <property type="evidence" value="ECO:0007669"/>
    <property type="project" value="TreeGrafter"/>
</dbReference>
<protein>
    <recommendedName>
        <fullName evidence="10">Elongation of very long chain fatty acids protein</fullName>
        <ecNumber evidence="10">2.3.1.199</ecNumber>
    </recommendedName>
    <alternativeName>
        <fullName evidence="10">Very-long-chain 3-oxoacyl-CoA synthase</fullName>
    </alternativeName>
</protein>
<evidence type="ECO:0000256" key="8">
    <source>
        <dbReference type="ARBA" id="ARBA00023136"/>
    </source>
</evidence>
<evidence type="ECO:0000313" key="11">
    <source>
        <dbReference type="EMBL" id="KAJ6635923.1"/>
    </source>
</evidence>
<sequence>MALVLRSLYQLYNSLFHDFKGDPRNDEHGFIGLGSPFPVLAIIACYVYFVKVLGPKMMENRKPYDLTTVIYIYNIFQIFFNLYIGSVAIYNSYWNGKISLTCQPIDYTNKTPQMNRLIFATYLYYFSKYLDLLDTIFFVLRKKFNQITFLHVYHHGGMIFAVYIFCKFLAGSHGTLLGILNSFVHVVMYGYYFLTSFKPELKDSLWWKKHITQIQLMQFAILVVHFINPIFFYECGHPKFVAAVGVTQNFFMFLLFSDFYYKAYVKKRLTFLFNNKFLDHQHL</sequence>
<evidence type="ECO:0000256" key="5">
    <source>
        <dbReference type="ARBA" id="ARBA00022832"/>
    </source>
</evidence>
<gene>
    <name evidence="11" type="ORF">Bhyg_14509</name>
</gene>
<name>A0A9Q0RXJ6_9DIPT</name>
<evidence type="ECO:0000256" key="4">
    <source>
        <dbReference type="ARBA" id="ARBA00022692"/>
    </source>
</evidence>
<dbReference type="EC" id="2.3.1.199" evidence="10"/>
<accession>A0A9Q0RXJ6</accession>
<evidence type="ECO:0000256" key="6">
    <source>
        <dbReference type="ARBA" id="ARBA00022989"/>
    </source>
</evidence>
<feature type="transmembrane region" description="Helical" evidence="10">
    <location>
        <begin position="29"/>
        <end position="49"/>
    </location>
</feature>
<dbReference type="Pfam" id="PF01151">
    <property type="entry name" value="ELO"/>
    <property type="match status" value="1"/>
</dbReference>
<dbReference type="InterPro" id="IPR002076">
    <property type="entry name" value="ELO_fam"/>
</dbReference>